<name>A0ABP4WYX8_9MICC</name>
<feature type="compositionally biased region" description="Low complexity" evidence="5">
    <location>
        <begin position="345"/>
        <end position="356"/>
    </location>
</feature>
<gene>
    <name evidence="6" type="ORF">GCM10009767_26140</name>
</gene>
<feature type="region of interest" description="Disordered" evidence="5">
    <location>
        <begin position="1"/>
        <end position="29"/>
    </location>
</feature>
<organism evidence="6 7">
    <name type="scientific">Kocuria aegyptia</name>
    <dbReference type="NCBI Taxonomy" id="330943"/>
    <lineage>
        <taxon>Bacteria</taxon>
        <taxon>Bacillati</taxon>
        <taxon>Actinomycetota</taxon>
        <taxon>Actinomycetes</taxon>
        <taxon>Micrococcales</taxon>
        <taxon>Micrococcaceae</taxon>
        <taxon>Kocuria</taxon>
    </lineage>
</organism>
<comment type="similarity">
    <text evidence="1">Belongs to the GTP cyclohydrolase I type 2/NIF3 family.</text>
</comment>
<accession>A0ABP4WYX8</accession>
<dbReference type="Pfam" id="PF01784">
    <property type="entry name" value="DUF34_NIF3"/>
    <property type="match status" value="1"/>
</dbReference>
<feature type="compositionally biased region" description="Polar residues" evidence="5">
    <location>
        <begin position="18"/>
        <end position="28"/>
    </location>
</feature>
<protein>
    <recommendedName>
        <fullName evidence="3">GTP cyclohydrolase 1 type 2 homolog</fullName>
    </recommendedName>
</protein>
<evidence type="ECO:0000256" key="5">
    <source>
        <dbReference type="SAM" id="MobiDB-lite"/>
    </source>
</evidence>
<proteinExistence type="inferred from homology"/>
<evidence type="ECO:0000256" key="1">
    <source>
        <dbReference type="ARBA" id="ARBA00006964"/>
    </source>
</evidence>
<feature type="region of interest" description="Disordered" evidence="5">
    <location>
        <begin position="301"/>
        <end position="356"/>
    </location>
</feature>
<evidence type="ECO:0000256" key="4">
    <source>
        <dbReference type="ARBA" id="ARBA00022723"/>
    </source>
</evidence>
<dbReference type="InterPro" id="IPR002678">
    <property type="entry name" value="DUF34/NIF3"/>
</dbReference>
<evidence type="ECO:0000256" key="3">
    <source>
        <dbReference type="ARBA" id="ARBA00022112"/>
    </source>
</evidence>
<dbReference type="EMBL" id="BAAAOA010000032">
    <property type="protein sequence ID" value="GAA1766382.1"/>
    <property type="molecule type" value="Genomic_DNA"/>
</dbReference>
<keyword evidence="7" id="KW-1185">Reference proteome</keyword>
<dbReference type="SUPFAM" id="SSF102705">
    <property type="entry name" value="NIF3 (NGG1p interacting factor 3)-like"/>
    <property type="match status" value="1"/>
</dbReference>
<comment type="caution">
    <text evidence="6">The sequence shown here is derived from an EMBL/GenBank/DDBJ whole genome shotgun (WGS) entry which is preliminary data.</text>
</comment>
<dbReference type="PANTHER" id="PTHR13799:SF14">
    <property type="entry name" value="GTP CYCLOHYDROLASE 1 TYPE 2 HOMOLOG"/>
    <property type="match status" value="1"/>
</dbReference>
<dbReference type="NCBIfam" id="TIGR00486">
    <property type="entry name" value="YbgI_SA1388"/>
    <property type="match status" value="1"/>
</dbReference>
<evidence type="ECO:0000313" key="6">
    <source>
        <dbReference type="EMBL" id="GAA1766382.1"/>
    </source>
</evidence>
<comment type="subunit">
    <text evidence="2">Homohexamer.</text>
</comment>
<reference evidence="7" key="1">
    <citation type="journal article" date="2019" name="Int. J. Syst. Evol. Microbiol.">
        <title>The Global Catalogue of Microorganisms (GCM) 10K type strain sequencing project: providing services to taxonomists for standard genome sequencing and annotation.</title>
        <authorList>
            <consortium name="The Broad Institute Genomics Platform"/>
            <consortium name="The Broad Institute Genome Sequencing Center for Infectious Disease"/>
            <person name="Wu L."/>
            <person name="Ma J."/>
        </authorList>
    </citation>
    <scope>NUCLEOTIDE SEQUENCE [LARGE SCALE GENOMIC DNA]</scope>
    <source>
        <strain evidence="7">JCM 14735</strain>
    </source>
</reference>
<keyword evidence="4" id="KW-0479">Metal-binding</keyword>
<dbReference type="Gene3D" id="3.40.1390.30">
    <property type="entry name" value="NIF3 (NGG1p interacting factor 3)-like"/>
    <property type="match status" value="2"/>
</dbReference>
<dbReference type="InterPro" id="IPR036069">
    <property type="entry name" value="DUF34/NIF3_sf"/>
</dbReference>
<feature type="compositionally biased region" description="Basic and acidic residues" evidence="5">
    <location>
        <begin position="301"/>
        <end position="338"/>
    </location>
</feature>
<evidence type="ECO:0000256" key="2">
    <source>
        <dbReference type="ARBA" id="ARBA00011643"/>
    </source>
</evidence>
<sequence length="356" mass="37013">MPASAAGADPAPRLGRMSEQSTSPTGTAPTLAEVLETVEQLWPLRLQEPWDASGLVTGRPDRPVRRILFAVDPVADVVAEAVATGADLLVTHHPLFLRGVTSVAADGFKGAVVHELIEHRCALLACHTNADSAPDGVSDAVARAAGLTATTPLAPHPADPAVGIGRVGDLARPVRLRELARRLADAVPPTAHGVRVAGDPDALVRRVAVCGGAGDSLFDEVRAAGADVYVTADLRHHPASEAREAARGPGAGGTPYLVDLSHFASEWLWLPVGAAALREALAGRGHDVQVAVSALRSDPWDFRIDHDRPEHDSRGPDRPGPDGSGHDDRGPDRTDHGRPGRRFAADPGAPTAGGPA</sequence>
<evidence type="ECO:0000313" key="7">
    <source>
        <dbReference type="Proteomes" id="UP001501204"/>
    </source>
</evidence>
<dbReference type="PANTHER" id="PTHR13799">
    <property type="entry name" value="NGG1 INTERACTING FACTOR 3"/>
    <property type="match status" value="1"/>
</dbReference>
<dbReference type="Proteomes" id="UP001501204">
    <property type="component" value="Unassembled WGS sequence"/>
</dbReference>